<feature type="domain" description="Disease resistance R13L4/SHOC-2-like LRR" evidence="14">
    <location>
        <begin position="107"/>
        <end position="244"/>
    </location>
</feature>
<sequence length="828" mass="92421">MIQSQSYCFGIIITICFLFCLPPLQNTVASPTRSLCRRDQRDALLKLQKEFPIYSDFSYHVTTTSWNKSIDCCFWEGVTCDAILGEVISLKLVSYIGNTSLKTSSGLFKLQHLRSLDLSDCNLQGEIPSLIGNLSHLTHLSLSRNQLVGEVPITIGNLSHLTYLDLFSNKLVGEVPTSIGNLNQLDYINLGKNYLRGNILTSFGNFTELYELNLRENQFTGGISVLANLTSLSEIDISLNHFKSSFPSYDRRHNHLFIFSGYGNSFSGPFPTSLLMQPFLDKIDLSGNQFEGSIDFENTSSSTMLRELHVGGNNFDGLIPESISKLVNLEGLVLSHNNFRGEIPRSISKLGNLFSLELSHNNLGGQVPKSISKLGNLYSLDLSHNNFGGGVPRSMSKLVNHLTLIDLSHNKLEGQVPQFFWRFLAFSSIKLSHNSFTSFENPVEVINGASMEELDFGSNSLQGLIPQWICNFTDLYLLDLSNNHFTGSIPQCLKNSHLIGLNLRNNSLSGFLPELDSLMSLDVSYNNLVGKLPKSLIHCEWMEFLNVQENKIKDTFPFWLGSLQNLTVLVLRSNAFYGPVYNSSAYLGFPSMRIIDISDNNFVGSLPQDYFANWTEMSKVFESNEDIPEMNYMSYNASTMYDSIDLVYKGVDTDFVRIFKALRVIDFSGNQFYGYIPRSIGLLSELRLLNLSGNGFTGNIPPTLENITKLETLDLSRNNLSGEIPQGLGKLSFLSIINFSYNHLEGLLPRSTQFGSQNCSSFVGNSGLYGLENICGESHQPDDESSSEPEEPVLNWIAAMIAVGPGVFCGLVIGHIFTSYKHEWFIAR</sequence>
<dbReference type="GeneID" id="104746776"/>
<feature type="signal peptide" evidence="12">
    <location>
        <begin position="1"/>
        <end position="29"/>
    </location>
</feature>
<feature type="chain" id="PRO_5046017956" evidence="12">
    <location>
        <begin position="30"/>
        <end position="828"/>
    </location>
</feature>
<keyword evidence="5" id="KW-0677">Repeat</keyword>
<accession>A0ABM0W713</accession>
<evidence type="ECO:0000256" key="1">
    <source>
        <dbReference type="ARBA" id="ARBA00004167"/>
    </source>
</evidence>
<evidence type="ECO:0000256" key="4">
    <source>
        <dbReference type="ARBA" id="ARBA00022729"/>
    </source>
</evidence>
<proteinExistence type="predicted"/>
<keyword evidence="9 11" id="KW-0472">Membrane</keyword>
<evidence type="ECO:0000256" key="8">
    <source>
        <dbReference type="ARBA" id="ARBA00022989"/>
    </source>
</evidence>
<dbReference type="InterPro" id="IPR050647">
    <property type="entry name" value="Plant_LRR-RLKs"/>
</dbReference>
<protein>
    <submittedName>
        <fullName evidence="16">Receptor-like protein 12</fullName>
    </submittedName>
</protein>
<dbReference type="Pfam" id="PF23598">
    <property type="entry name" value="LRR_14"/>
    <property type="match status" value="1"/>
</dbReference>
<dbReference type="Gene3D" id="3.80.10.10">
    <property type="entry name" value="Ribonuclease Inhibitor"/>
    <property type="match status" value="3"/>
</dbReference>
<dbReference type="InterPro" id="IPR032675">
    <property type="entry name" value="LRR_dom_sf"/>
</dbReference>
<feature type="domain" description="Leucine-rich repeat-containing N-terminal plant-type" evidence="13">
    <location>
        <begin position="39"/>
        <end position="81"/>
    </location>
</feature>
<keyword evidence="6" id="KW-0547">Nucleotide-binding</keyword>
<dbReference type="InterPro" id="IPR003591">
    <property type="entry name" value="Leu-rich_rpt_typical-subtyp"/>
</dbReference>
<evidence type="ECO:0000256" key="11">
    <source>
        <dbReference type="SAM" id="Phobius"/>
    </source>
</evidence>
<evidence type="ECO:0000313" key="15">
    <source>
        <dbReference type="Proteomes" id="UP000694864"/>
    </source>
</evidence>
<evidence type="ECO:0000256" key="7">
    <source>
        <dbReference type="ARBA" id="ARBA00022840"/>
    </source>
</evidence>
<keyword evidence="10" id="KW-0325">Glycoprotein</keyword>
<evidence type="ECO:0000256" key="12">
    <source>
        <dbReference type="SAM" id="SignalP"/>
    </source>
</evidence>
<evidence type="ECO:0000256" key="5">
    <source>
        <dbReference type="ARBA" id="ARBA00022737"/>
    </source>
</evidence>
<keyword evidence="15" id="KW-1185">Reference proteome</keyword>
<dbReference type="SUPFAM" id="SSF52058">
    <property type="entry name" value="L domain-like"/>
    <property type="match status" value="2"/>
</dbReference>
<evidence type="ECO:0000256" key="3">
    <source>
        <dbReference type="ARBA" id="ARBA00022692"/>
    </source>
</evidence>
<keyword evidence="8 11" id="KW-1133">Transmembrane helix</keyword>
<dbReference type="SMART" id="SM00369">
    <property type="entry name" value="LRR_TYP"/>
    <property type="match status" value="8"/>
</dbReference>
<keyword evidence="2" id="KW-0433">Leucine-rich repeat</keyword>
<dbReference type="Pfam" id="PF13855">
    <property type="entry name" value="LRR_8"/>
    <property type="match status" value="1"/>
</dbReference>
<dbReference type="PRINTS" id="PR00019">
    <property type="entry name" value="LEURICHRPT"/>
</dbReference>
<dbReference type="PANTHER" id="PTHR48056:SF81">
    <property type="entry name" value="RECEPTOR PROTEIN-TYROSINE KINASE CEPR1"/>
    <property type="match status" value="1"/>
</dbReference>
<dbReference type="SUPFAM" id="SSF52047">
    <property type="entry name" value="RNI-like"/>
    <property type="match status" value="1"/>
</dbReference>
<evidence type="ECO:0000256" key="9">
    <source>
        <dbReference type="ARBA" id="ARBA00023136"/>
    </source>
</evidence>
<keyword evidence="4 12" id="KW-0732">Signal</keyword>
<evidence type="ECO:0000256" key="10">
    <source>
        <dbReference type="ARBA" id="ARBA00023180"/>
    </source>
</evidence>
<organism evidence="15 16">
    <name type="scientific">Camelina sativa</name>
    <name type="common">False flax</name>
    <name type="synonym">Myagrum sativum</name>
    <dbReference type="NCBI Taxonomy" id="90675"/>
    <lineage>
        <taxon>Eukaryota</taxon>
        <taxon>Viridiplantae</taxon>
        <taxon>Streptophyta</taxon>
        <taxon>Embryophyta</taxon>
        <taxon>Tracheophyta</taxon>
        <taxon>Spermatophyta</taxon>
        <taxon>Magnoliopsida</taxon>
        <taxon>eudicotyledons</taxon>
        <taxon>Gunneridae</taxon>
        <taxon>Pentapetalae</taxon>
        <taxon>rosids</taxon>
        <taxon>malvids</taxon>
        <taxon>Brassicales</taxon>
        <taxon>Brassicaceae</taxon>
        <taxon>Camelineae</taxon>
        <taxon>Camelina</taxon>
    </lineage>
</organism>
<feature type="transmembrane region" description="Helical" evidence="11">
    <location>
        <begin position="793"/>
        <end position="818"/>
    </location>
</feature>
<dbReference type="Proteomes" id="UP000694864">
    <property type="component" value="Chromosome 15"/>
</dbReference>
<dbReference type="InterPro" id="IPR055414">
    <property type="entry name" value="LRR_R13L4/SHOC2-like"/>
</dbReference>
<evidence type="ECO:0000256" key="6">
    <source>
        <dbReference type="ARBA" id="ARBA00022741"/>
    </source>
</evidence>
<keyword evidence="7" id="KW-0067">ATP-binding</keyword>
<dbReference type="InterPro" id="IPR013210">
    <property type="entry name" value="LRR_N_plant-typ"/>
</dbReference>
<evidence type="ECO:0000259" key="13">
    <source>
        <dbReference type="Pfam" id="PF08263"/>
    </source>
</evidence>
<dbReference type="PANTHER" id="PTHR48056">
    <property type="entry name" value="LRR RECEPTOR-LIKE SERINE/THREONINE-PROTEIN KINASE-RELATED"/>
    <property type="match status" value="1"/>
</dbReference>
<reference evidence="15" key="1">
    <citation type="journal article" date="2014" name="Nat. Commun.">
        <title>The emerging biofuel crop Camelina sativa retains a highly undifferentiated hexaploid genome structure.</title>
        <authorList>
            <person name="Kagale S."/>
            <person name="Koh C."/>
            <person name="Nixon J."/>
            <person name="Bollina V."/>
            <person name="Clarke W.E."/>
            <person name="Tuteja R."/>
            <person name="Spillane C."/>
            <person name="Robinson S.J."/>
            <person name="Links M.G."/>
            <person name="Clarke C."/>
            <person name="Higgins E.E."/>
            <person name="Huebert T."/>
            <person name="Sharpe A.G."/>
            <person name="Parkin I.A."/>
        </authorList>
    </citation>
    <scope>NUCLEOTIDE SEQUENCE [LARGE SCALE GENOMIC DNA]</scope>
    <source>
        <strain evidence="15">cv. DH55</strain>
    </source>
</reference>
<dbReference type="Pfam" id="PF00560">
    <property type="entry name" value="LRR_1"/>
    <property type="match status" value="7"/>
</dbReference>
<evidence type="ECO:0000259" key="14">
    <source>
        <dbReference type="Pfam" id="PF23598"/>
    </source>
</evidence>
<evidence type="ECO:0000256" key="2">
    <source>
        <dbReference type="ARBA" id="ARBA00022614"/>
    </source>
</evidence>
<gene>
    <name evidence="16" type="primary">LOC104746776</name>
</gene>
<reference evidence="16" key="2">
    <citation type="submission" date="2025-08" db="UniProtKB">
        <authorList>
            <consortium name="RefSeq"/>
        </authorList>
    </citation>
    <scope>IDENTIFICATION</scope>
    <source>
        <tissue evidence="16">Leaf</tissue>
    </source>
</reference>
<keyword evidence="3 11" id="KW-0812">Transmembrane</keyword>
<dbReference type="Pfam" id="PF08263">
    <property type="entry name" value="LRRNT_2"/>
    <property type="match status" value="1"/>
</dbReference>
<evidence type="ECO:0000313" key="16">
    <source>
        <dbReference type="RefSeq" id="XP_010466598.1"/>
    </source>
</evidence>
<dbReference type="PROSITE" id="PS51450">
    <property type="entry name" value="LRR"/>
    <property type="match status" value="1"/>
</dbReference>
<name>A0ABM0W713_CAMSA</name>
<dbReference type="InterPro" id="IPR001611">
    <property type="entry name" value="Leu-rich_rpt"/>
</dbReference>
<dbReference type="RefSeq" id="XP_010466598.1">
    <property type="nucleotide sequence ID" value="XM_010468296.2"/>
</dbReference>
<comment type="subcellular location">
    <subcellularLocation>
        <location evidence="1">Membrane</location>
        <topology evidence="1">Single-pass membrane protein</topology>
    </subcellularLocation>
</comment>